<accession>A0A2J8AIH5</accession>
<dbReference type="AlphaFoldDB" id="A0A2J8AIH5"/>
<gene>
    <name evidence="2" type="ORF">TSOC_000813</name>
</gene>
<keyword evidence="3" id="KW-1185">Reference proteome</keyword>
<dbReference type="InterPro" id="IPR011009">
    <property type="entry name" value="Kinase-like_dom_sf"/>
</dbReference>
<keyword evidence="1" id="KW-0547">Nucleotide-binding</keyword>
<protein>
    <recommendedName>
        <fullName evidence="4">Protein kinase domain-containing protein</fullName>
    </recommendedName>
</protein>
<evidence type="ECO:0000256" key="1">
    <source>
        <dbReference type="PROSITE-ProRule" id="PRU10141"/>
    </source>
</evidence>
<keyword evidence="1" id="KW-0067">ATP-binding</keyword>
<comment type="caution">
    <text evidence="2">The sequence shown here is derived from an EMBL/GenBank/DDBJ whole genome shotgun (WGS) entry which is preliminary data.</text>
</comment>
<dbReference type="InterPro" id="IPR017441">
    <property type="entry name" value="Protein_kinase_ATP_BS"/>
</dbReference>
<feature type="binding site" evidence="1">
    <location>
        <position position="50"/>
    </location>
    <ligand>
        <name>ATP</name>
        <dbReference type="ChEBI" id="CHEBI:30616"/>
    </ligand>
</feature>
<dbReference type="EMBL" id="PGGS01000011">
    <property type="protein sequence ID" value="PNH12319.1"/>
    <property type="molecule type" value="Genomic_DNA"/>
</dbReference>
<dbReference type="PANTHER" id="PTHR44329">
    <property type="entry name" value="SERINE/THREONINE-PROTEIN KINASE TNNI3K-RELATED"/>
    <property type="match status" value="1"/>
</dbReference>
<dbReference type="Proteomes" id="UP000236333">
    <property type="component" value="Unassembled WGS sequence"/>
</dbReference>
<dbReference type="PANTHER" id="PTHR44329:SF214">
    <property type="entry name" value="PROTEIN KINASE DOMAIN-CONTAINING PROTEIN"/>
    <property type="match status" value="1"/>
</dbReference>
<evidence type="ECO:0008006" key="4">
    <source>
        <dbReference type="Google" id="ProtNLM"/>
    </source>
</evidence>
<dbReference type="PROSITE" id="PS00107">
    <property type="entry name" value="PROTEIN_KINASE_ATP"/>
    <property type="match status" value="1"/>
</dbReference>
<sequence>MAKASSRPASQSLDANSDDPGRLVLREVLGKGGHGVVFRGTMHSLEVAIKVFQTPGEDEPLAAGTAARPEVLAETLLQRRRVLTRAALELAIMTSISHPNVCQVYAQWPTALLERDETQPCRRRLRKLPPDTPPPATGGLVCAVMVMEYCDKSSLDLSYETYAAIRHLPLARDVSQHARQQLVMRLDNHSERYPDLFQKVIDLITSEIMPLIHECGLAGRAEYASEHRMFVEHPRAAQMLIDVLTDRGYNVSHSTDVTHVPTQIDLQTGERAAAGPCCEPGPGGMVKNRKEYKHRFHINWDTKGVREMAKAMELAARISEAGAGANANARISQTYIPTHINRELRANVVRQTQQQLLDAMAGPGNGGNNDPAHVIHGS</sequence>
<dbReference type="OrthoDB" id="248923at2759"/>
<reference evidence="2 3" key="1">
    <citation type="journal article" date="2017" name="Mol. Biol. Evol.">
        <title>The 4-celled Tetrabaena socialis nuclear genome reveals the essential components for genetic control of cell number at the origin of multicellularity in the volvocine lineage.</title>
        <authorList>
            <person name="Featherston J."/>
            <person name="Arakaki Y."/>
            <person name="Hanschen E.R."/>
            <person name="Ferris P.J."/>
            <person name="Michod R.E."/>
            <person name="Olson B.J.S.C."/>
            <person name="Nozaki H."/>
            <person name="Durand P.M."/>
        </authorList>
    </citation>
    <scope>NUCLEOTIDE SEQUENCE [LARGE SCALE GENOMIC DNA]</scope>
    <source>
        <strain evidence="2 3">NIES-571</strain>
    </source>
</reference>
<dbReference type="InterPro" id="IPR051681">
    <property type="entry name" value="Ser/Thr_Kinases-Pseudokinases"/>
</dbReference>
<evidence type="ECO:0000313" key="2">
    <source>
        <dbReference type="EMBL" id="PNH12319.1"/>
    </source>
</evidence>
<dbReference type="SUPFAM" id="SSF56112">
    <property type="entry name" value="Protein kinase-like (PK-like)"/>
    <property type="match status" value="1"/>
</dbReference>
<dbReference type="GO" id="GO:0005524">
    <property type="term" value="F:ATP binding"/>
    <property type="evidence" value="ECO:0007669"/>
    <property type="project" value="UniProtKB-UniRule"/>
</dbReference>
<name>A0A2J8AIH5_9CHLO</name>
<proteinExistence type="predicted"/>
<organism evidence="2 3">
    <name type="scientific">Tetrabaena socialis</name>
    <dbReference type="NCBI Taxonomy" id="47790"/>
    <lineage>
        <taxon>Eukaryota</taxon>
        <taxon>Viridiplantae</taxon>
        <taxon>Chlorophyta</taxon>
        <taxon>core chlorophytes</taxon>
        <taxon>Chlorophyceae</taxon>
        <taxon>CS clade</taxon>
        <taxon>Chlamydomonadales</taxon>
        <taxon>Tetrabaenaceae</taxon>
        <taxon>Tetrabaena</taxon>
    </lineage>
</organism>
<evidence type="ECO:0000313" key="3">
    <source>
        <dbReference type="Proteomes" id="UP000236333"/>
    </source>
</evidence>
<dbReference type="Gene3D" id="3.30.200.20">
    <property type="entry name" value="Phosphorylase Kinase, domain 1"/>
    <property type="match status" value="1"/>
</dbReference>
<dbReference type="GO" id="GO:0004674">
    <property type="term" value="F:protein serine/threonine kinase activity"/>
    <property type="evidence" value="ECO:0007669"/>
    <property type="project" value="TreeGrafter"/>
</dbReference>